<evidence type="ECO:0000256" key="1">
    <source>
        <dbReference type="SAM" id="MobiDB-lite"/>
    </source>
</evidence>
<dbReference type="OrthoDB" id="3363286at2759"/>
<evidence type="ECO:0000313" key="3">
    <source>
        <dbReference type="Proteomes" id="UP000246740"/>
    </source>
</evidence>
<keyword evidence="3" id="KW-1185">Reference proteome</keyword>
<name>A0A317XGJ8_9BASI</name>
<dbReference type="AlphaFoldDB" id="A0A317XGJ8"/>
<reference evidence="2 3" key="1">
    <citation type="journal article" date="2018" name="Mol. Biol. Evol.">
        <title>Broad Genomic Sampling Reveals a Smut Pathogenic Ancestry of the Fungal Clade Ustilaginomycotina.</title>
        <authorList>
            <person name="Kijpornyongpan T."/>
            <person name="Mondo S.J."/>
            <person name="Barry K."/>
            <person name="Sandor L."/>
            <person name="Lee J."/>
            <person name="Lipzen A."/>
            <person name="Pangilinan J."/>
            <person name="LaButti K."/>
            <person name="Hainaut M."/>
            <person name="Henrissat B."/>
            <person name="Grigoriev I.V."/>
            <person name="Spatafora J.W."/>
            <person name="Aime M.C."/>
        </authorList>
    </citation>
    <scope>NUCLEOTIDE SEQUENCE [LARGE SCALE GENOMIC DNA]</scope>
    <source>
        <strain evidence="2 3">MCA 3645</strain>
    </source>
</reference>
<dbReference type="InParanoid" id="A0A317XGJ8"/>
<proteinExistence type="predicted"/>
<accession>A0A317XGJ8</accession>
<feature type="region of interest" description="Disordered" evidence="1">
    <location>
        <begin position="166"/>
        <end position="209"/>
    </location>
</feature>
<organism evidence="2 3">
    <name type="scientific">Testicularia cyperi</name>
    <dbReference type="NCBI Taxonomy" id="1882483"/>
    <lineage>
        <taxon>Eukaryota</taxon>
        <taxon>Fungi</taxon>
        <taxon>Dikarya</taxon>
        <taxon>Basidiomycota</taxon>
        <taxon>Ustilaginomycotina</taxon>
        <taxon>Ustilaginomycetes</taxon>
        <taxon>Ustilaginales</taxon>
        <taxon>Anthracoideaceae</taxon>
        <taxon>Testicularia</taxon>
    </lineage>
</organism>
<dbReference type="Proteomes" id="UP000246740">
    <property type="component" value="Unassembled WGS sequence"/>
</dbReference>
<sequence>MARPGAPLTAAAKRYLSTLEAQWSGSIHLRMLGAPIRKCGVTNKAAPASLLFQIKSVTLPPTQPFLSKALSDGTSEAQPKNPEGNLILPDRILHPKYAAKKPGKGMWITLSPTILQQLYLRGTYKMLNPKATLPPELGVLVHTQLGERVIQEVELLRSFLASPPEQSADLTAEEQTPPSHPQPRLSFTLSTDIPAQDDPSTEQDTSMSHSLPLQFRPLLASEAQHQRLCDALSGLPRFKTSPSSSTLYSFPEIQHTANLGIALYRLHLWTRTPNQT</sequence>
<evidence type="ECO:0000313" key="2">
    <source>
        <dbReference type="EMBL" id="PWY97221.1"/>
    </source>
</evidence>
<gene>
    <name evidence="2" type="ORF">BCV70DRAFT_195845</name>
</gene>
<dbReference type="STRING" id="1882483.A0A317XGJ8"/>
<protein>
    <submittedName>
        <fullName evidence="2">Uncharacterized protein</fullName>
    </submittedName>
</protein>
<dbReference type="EMBL" id="KZ819214">
    <property type="protein sequence ID" value="PWY97221.1"/>
    <property type="molecule type" value="Genomic_DNA"/>
</dbReference>
<feature type="compositionally biased region" description="Polar residues" evidence="1">
    <location>
        <begin position="166"/>
        <end position="177"/>
    </location>
</feature>